<dbReference type="GO" id="GO:0005886">
    <property type="term" value="C:plasma membrane"/>
    <property type="evidence" value="ECO:0007669"/>
    <property type="project" value="UniProtKB-SubCell"/>
</dbReference>
<evidence type="ECO:0000256" key="2">
    <source>
        <dbReference type="ARBA" id="ARBA00022448"/>
    </source>
</evidence>
<comment type="caution">
    <text evidence="9">The sequence shown here is derived from an EMBL/GenBank/DDBJ whole genome shotgun (WGS) entry which is preliminary data.</text>
</comment>
<keyword evidence="6 8" id="KW-1133">Transmembrane helix</keyword>
<organism evidence="9 10">
    <name type="scientific">Empedobacter tilapiae</name>
    <dbReference type="NCBI Taxonomy" id="2491114"/>
    <lineage>
        <taxon>Bacteria</taxon>
        <taxon>Pseudomonadati</taxon>
        <taxon>Bacteroidota</taxon>
        <taxon>Flavobacteriia</taxon>
        <taxon>Flavobacteriales</taxon>
        <taxon>Weeksellaceae</taxon>
        <taxon>Empedobacter</taxon>
    </lineage>
</organism>
<dbReference type="InterPro" id="IPR036458">
    <property type="entry name" value="Na:dicarbo_symporter_sf"/>
</dbReference>
<dbReference type="AlphaFoldDB" id="A0A4Z1BKV7"/>
<evidence type="ECO:0000256" key="4">
    <source>
        <dbReference type="ARBA" id="ARBA00022692"/>
    </source>
</evidence>
<dbReference type="EMBL" id="SRPE01000009">
    <property type="protein sequence ID" value="TGN24552.1"/>
    <property type="molecule type" value="Genomic_DNA"/>
</dbReference>
<protein>
    <submittedName>
        <fullName evidence="9">Dicarboxylate/amino acid:cation symporter</fullName>
    </submittedName>
</protein>
<keyword evidence="5" id="KW-0769">Symport</keyword>
<evidence type="ECO:0000313" key="10">
    <source>
        <dbReference type="Proteomes" id="UP000297998"/>
    </source>
</evidence>
<feature type="transmembrane region" description="Helical" evidence="8">
    <location>
        <begin position="403"/>
        <end position="421"/>
    </location>
</feature>
<dbReference type="Gene3D" id="1.10.3860.10">
    <property type="entry name" value="Sodium:dicarboxylate symporter"/>
    <property type="match status" value="1"/>
</dbReference>
<comment type="subcellular location">
    <subcellularLocation>
        <location evidence="1">Cell membrane</location>
        <topology evidence="1">Multi-pass membrane protein</topology>
    </subcellularLocation>
</comment>
<keyword evidence="2" id="KW-0813">Transport</keyword>
<gene>
    <name evidence="9" type="ORF">E4J94_12960</name>
</gene>
<keyword evidence="4 8" id="KW-0812">Transmembrane</keyword>
<dbReference type="SUPFAM" id="SSF118215">
    <property type="entry name" value="Proton glutamate symport protein"/>
    <property type="match status" value="1"/>
</dbReference>
<keyword evidence="3" id="KW-1003">Cell membrane</keyword>
<dbReference type="Proteomes" id="UP000297998">
    <property type="component" value="Unassembled WGS sequence"/>
</dbReference>
<dbReference type="OrthoDB" id="9768885at2"/>
<feature type="transmembrane region" description="Helical" evidence="8">
    <location>
        <begin position="428"/>
        <end position="444"/>
    </location>
</feature>
<keyword evidence="7 8" id="KW-0472">Membrane</keyword>
<dbReference type="Pfam" id="PF00375">
    <property type="entry name" value="SDF"/>
    <property type="match status" value="1"/>
</dbReference>
<dbReference type="GO" id="GO:0015293">
    <property type="term" value="F:symporter activity"/>
    <property type="evidence" value="ECO:0007669"/>
    <property type="project" value="UniProtKB-KW"/>
</dbReference>
<evidence type="ECO:0000256" key="6">
    <source>
        <dbReference type="ARBA" id="ARBA00022989"/>
    </source>
</evidence>
<keyword evidence="10" id="KW-1185">Reference proteome</keyword>
<reference evidence="9 10" key="1">
    <citation type="submission" date="2019-03" db="EMBL/GenBank/DDBJ databases">
        <title>Empedobacter tilapiae sp. nov., isolated from an intestine of Nile tilapia Oreochromis niloticus.</title>
        <authorList>
            <person name="Kim Y.-O."/>
            <person name="Yoon J.-H."/>
        </authorList>
    </citation>
    <scope>NUCLEOTIDE SEQUENCE [LARGE SCALE GENOMIC DNA]</scope>
    <source>
        <strain evidence="9 10">MRS2</strain>
    </source>
</reference>
<feature type="transmembrane region" description="Helical" evidence="8">
    <location>
        <begin position="450"/>
        <end position="472"/>
    </location>
</feature>
<proteinExistence type="predicted"/>
<feature type="transmembrane region" description="Helical" evidence="8">
    <location>
        <begin position="248"/>
        <end position="266"/>
    </location>
</feature>
<feature type="transmembrane region" description="Helical" evidence="8">
    <location>
        <begin position="324"/>
        <end position="343"/>
    </location>
</feature>
<feature type="transmembrane region" description="Helical" evidence="8">
    <location>
        <begin position="141"/>
        <end position="166"/>
    </location>
</feature>
<evidence type="ECO:0000313" key="9">
    <source>
        <dbReference type="EMBL" id="TGN24552.1"/>
    </source>
</evidence>
<accession>A0A4Z1BKV7</accession>
<name>A0A4Z1BKV7_9FLAO</name>
<evidence type="ECO:0000256" key="1">
    <source>
        <dbReference type="ARBA" id="ARBA00004651"/>
    </source>
</evidence>
<dbReference type="PANTHER" id="PTHR42865">
    <property type="entry name" value="PROTON/GLUTAMATE-ASPARTATE SYMPORTER"/>
    <property type="match status" value="1"/>
</dbReference>
<evidence type="ECO:0000256" key="7">
    <source>
        <dbReference type="ARBA" id="ARBA00023136"/>
    </source>
</evidence>
<dbReference type="RefSeq" id="WP_135836222.1">
    <property type="nucleotide sequence ID" value="NZ_SRPE01000009.1"/>
</dbReference>
<dbReference type="PANTHER" id="PTHR42865:SF7">
    <property type="entry name" value="PROTON_GLUTAMATE-ASPARTATE SYMPORTER"/>
    <property type="match status" value="1"/>
</dbReference>
<dbReference type="PRINTS" id="PR00173">
    <property type="entry name" value="EDTRNSPORT"/>
</dbReference>
<evidence type="ECO:0000256" key="3">
    <source>
        <dbReference type="ARBA" id="ARBA00022475"/>
    </source>
</evidence>
<dbReference type="InterPro" id="IPR001991">
    <property type="entry name" value="Na-dicarboxylate_symporter"/>
</dbReference>
<sequence length="516" mass="56796">MKNNKLFIAIIVALLIGVALGGYVNLFGRGQGIRIDTKTIENTNFIDEVSYISTDNVKRVQKVFIFKDYKDPKKLDSIQKVYKNQDIVFVPNDDDKAHFYPNKIKDLDVSIKKTEKSKEGRITGIKNITSFSENIKLLGTIFIRLIQMIIAPLVFSTLVVGIAKMGDMKMVGRVGGRAMGWFITASLTSLVIGAIVVNLIKPGEGVNIEMDASSAQDLLKGQASLTLEHFITHMIPKSVFEAFATNEILQIVVFSIFFGVALAAFGKEGEIITKALDKISHVVLIMVGYVMWTAPLGVLGTIAAAIATYGFGIFALYVKYLIAFVIGIALLWLVLCIVGYFILGNRLFDLLRHIKAPLLIAFSTTSSEAVFPKLVEELEKFGAQKKIISFTLPLGYSFNLDGSMMYMTFASLFIAQVYGIHMPIEKQILMLLVLMLTSKGVAGVPRASLIVVVATCSMFGIPPEGIALILPIDHFCDMARSMTNVLGNALSTVAVDKWEGHIAIEQEYIHNEDKNV</sequence>
<dbReference type="FunFam" id="1.10.3860.10:FF:000001">
    <property type="entry name" value="C4-dicarboxylate transport protein"/>
    <property type="match status" value="1"/>
</dbReference>
<evidence type="ECO:0000256" key="5">
    <source>
        <dbReference type="ARBA" id="ARBA00022847"/>
    </source>
</evidence>
<feature type="transmembrane region" description="Helical" evidence="8">
    <location>
        <begin position="178"/>
        <end position="200"/>
    </location>
</feature>
<evidence type="ECO:0000256" key="8">
    <source>
        <dbReference type="SAM" id="Phobius"/>
    </source>
</evidence>
<dbReference type="GO" id="GO:0006835">
    <property type="term" value="P:dicarboxylic acid transport"/>
    <property type="evidence" value="ECO:0007669"/>
    <property type="project" value="TreeGrafter"/>
</dbReference>